<proteinExistence type="inferred from homology"/>
<reference evidence="8" key="1">
    <citation type="submission" date="2020-05" db="EMBL/GenBank/DDBJ databases">
        <authorList>
            <person name="Chiriac C."/>
            <person name="Salcher M."/>
            <person name="Ghai R."/>
            <person name="Kavagutti S V."/>
        </authorList>
    </citation>
    <scope>NUCLEOTIDE SEQUENCE</scope>
</reference>
<dbReference type="Gene3D" id="2.40.10.340">
    <property type="entry name" value="Rod shape-determining protein MreC, domain 1"/>
    <property type="match status" value="1"/>
</dbReference>
<evidence type="ECO:0000256" key="4">
    <source>
        <dbReference type="ARBA" id="ARBA00032089"/>
    </source>
</evidence>
<dbReference type="InterPro" id="IPR007221">
    <property type="entry name" value="MreC"/>
</dbReference>
<dbReference type="AlphaFoldDB" id="A0A6J6HCE4"/>
<evidence type="ECO:0000256" key="6">
    <source>
        <dbReference type="SAM" id="MobiDB-lite"/>
    </source>
</evidence>
<feature type="domain" description="Rod shape-determining protein MreC beta-barrel core" evidence="7">
    <location>
        <begin position="127"/>
        <end position="270"/>
    </location>
</feature>
<accession>A0A6J6HCE4</accession>
<dbReference type="InterPro" id="IPR055342">
    <property type="entry name" value="MreC_beta-barrel_core"/>
</dbReference>
<evidence type="ECO:0000256" key="5">
    <source>
        <dbReference type="SAM" id="Coils"/>
    </source>
</evidence>
<dbReference type="InterPro" id="IPR042175">
    <property type="entry name" value="Cell/Rod_MreC_2"/>
</dbReference>
<organism evidence="8">
    <name type="scientific">freshwater metagenome</name>
    <dbReference type="NCBI Taxonomy" id="449393"/>
    <lineage>
        <taxon>unclassified sequences</taxon>
        <taxon>metagenomes</taxon>
        <taxon>ecological metagenomes</taxon>
    </lineage>
</organism>
<dbReference type="PIRSF" id="PIRSF038471">
    <property type="entry name" value="MreC"/>
    <property type="match status" value="1"/>
</dbReference>
<dbReference type="Gene3D" id="2.40.10.350">
    <property type="entry name" value="Rod shape-determining protein MreC, domain 2"/>
    <property type="match status" value="1"/>
</dbReference>
<protein>
    <recommendedName>
        <fullName evidence="2">Cell shape-determining protein MreC</fullName>
    </recommendedName>
    <alternativeName>
        <fullName evidence="4">Cell shape protein MreC</fullName>
    </alternativeName>
</protein>
<evidence type="ECO:0000259" key="7">
    <source>
        <dbReference type="Pfam" id="PF04085"/>
    </source>
</evidence>
<dbReference type="Pfam" id="PF04085">
    <property type="entry name" value="MreC"/>
    <property type="match status" value="1"/>
</dbReference>
<keyword evidence="3" id="KW-0133">Cell shape</keyword>
<evidence type="ECO:0000313" key="8">
    <source>
        <dbReference type="EMBL" id="CAB4608965.1"/>
    </source>
</evidence>
<gene>
    <name evidence="8" type="ORF">UFOPK1856_00307</name>
</gene>
<dbReference type="EMBL" id="CAEZUV010000025">
    <property type="protein sequence ID" value="CAB4608965.1"/>
    <property type="molecule type" value="Genomic_DNA"/>
</dbReference>
<dbReference type="InterPro" id="IPR042177">
    <property type="entry name" value="Cell/Rod_1"/>
</dbReference>
<feature type="coiled-coil region" evidence="5">
    <location>
        <begin position="69"/>
        <end position="96"/>
    </location>
</feature>
<feature type="region of interest" description="Disordered" evidence="6">
    <location>
        <begin position="276"/>
        <end position="316"/>
    </location>
</feature>
<dbReference type="PANTHER" id="PTHR34138">
    <property type="entry name" value="CELL SHAPE-DETERMINING PROTEIN MREC"/>
    <property type="match status" value="1"/>
</dbReference>
<dbReference type="PANTHER" id="PTHR34138:SF1">
    <property type="entry name" value="CELL SHAPE-DETERMINING PROTEIN MREC"/>
    <property type="match status" value="1"/>
</dbReference>
<evidence type="ECO:0000256" key="1">
    <source>
        <dbReference type="ARBA" id="ARBA00009369"/>
    </source>
</evidence>
<dbReference type="GO" id="GO:0005886">
    <property type="term" value="C:plasma membrane"/>
    <property type="evidence" value="ECO:0007669"/>
    <property type="project" value="TreeGrafter"/>
</dbReference>
<keyword evidence="5" id="KW-0175">Coiled coil</keyword>
<name>A0A6J6HCE4_9ZZZZ</name>
<evidence type="ECO:0000256" key="2">
    <source>
        <dbReference type="ARBA" id="ARBA00013855"/>
    </source>
</evidence>
<feature type="compositionally biased region" description="Pro residues" evidence="6">
    <location>
        <begin position="307"/>
        <end position="316"/>
    </location>
</feature>
<dbReference type="GO" id="GO:0008360">
    <property type="term" value="P:regulation of cell shape"/>
    <property type="evidence" value="ECO:0007669"/>
    <property type="project" value="UniProtKB-KW"/>
</dbReference>
<comment type="similarity">
    <text evidence="1">Belongs to the MreC family.</text>
</comment>
<evidence type="ECO:0000256" key="3">
    <source>
        <dbReference type="ARBA" id="ARBA00022960"/>
    </source>
</evidence>
<sequence>MRYGGDNRGRLLIIVLLVTSLFLITLDLRGVQVIDGLRTGTQTALTPVQKVGSWAVSPFRNFISDVTHLGRTRNQMEKLKAENDKLRLTLQSRETADAQLKQLKGVLNLAGTAGYKVVNAKVISQGSSTSFTQTITIDAGTSSGVHTNMTVLSGFGLVGVVKYAYTNSALVQLASDPAFKIGARIAGTQQIGILSGQGTRKGVLQLLDNTTQVRKGDALLARGSQNGRPFVPGVPIGEVTSVDNSPGAVTQTADVKFYTNFSTLGVVAVVVSGSSADPRDALVPPKPRPTPLPTVTIYATPGAVEPSPTPTPKPTK</sequence>